<dbReference type="SUPFAM" id="SSF54980">
    <property type="entry name" value="EF-G C-terminal domain-like"/>
    <property type="match status" value="1"/>
</dbReference>
<evidence type="ECO:0000256" key="1">
    <source>
        <dbReference type="ARBA" id="ARBA00007665"/>
    </source>
</evidence>
<dbReference type="Gene3D" id="3.30.70.240">
    <property type="match status" value="1"/>
</dbReference>
<dbReference type="PANTHER" id="PTHR16301:SF20">
    <property type="entry name" value="IMPACT FAMILY MEMBER YIGZ"/>
    <property type="match status" value="1"/>
</dbReference>
<evidence type="ECO:0000313" key="5">
    <source>
        <dbReference type="Proteomes" id="UP000824041"/>
    </source>
</evidence>
<organism evidence="4 5">
    <name type="scientific">Candidatus Blautia faecigallinarum</name>
    <dbReference type="NCBI Taxonomy" id="2838488"/>
    <lineage>
        <taxon>Bacteria</taxon>
        <taxon>Bacillati</taxon>
        <taxon>Bacillota</taxon>
        <taxon>Clostridia</taxon>
        <taxon>Lachnospirales</taxon>
        <taxon>Lachnospiraceae</taxon>
        <taxon>Blautia</taxon>
    </lineage>
</organism>
<dbReference type="InterPro" id="IPR001498">
    <property type="entry name" value="Impact_N"/>
</dbReference>
<gene>
    <name evidence="4" type="ORF">IAA21_07565</name>
</gene>
<dbReference type="InterPro" id="IPR015269">
    <property type="entry name" value="UPF0029_Impact_C"/>
</dbReference>
<feature type="domain" description="UPF0029" evidence="3">
    <location>
        <begin position="140"/>
        <end position="195"/>
    </location>
</feature>
<feature type="domain" description="Impact N-terminal" evidence="2">
    <location>
        <begin position="19"/>
        <end position="123"/>
    </location>
</feature>
<sequence length="218" mass="24260">MPERYKTVFKGGEGEIIEKKSRFIATVRPVEKEEEALAFIEEMRKKYWDASHNCYVYSVGPNREYTRCSDDGEPSGTAGRPMLDVILGEELYNTAVVVTRYFGGTLLGTGGLVRAYSKAVQEGLNNSCIIEKIHGISLQVTTDYTGIGKIQYIAGEKKLPVLDAQYTDRVELTLLVPSADQRETEKAITEGTNGRASLKKLKDVFFAQAEGEILVFDK</sequence>
<dbReference type="PROSITE" id="PS00910">
    <property type="entry name" value="UPF0029"/>
    <property type="match status" value="1"/>
</dbReference>
<proteinExistence type="inferred from homology"/>
<dbReference type="InterPro" id="IPR015796">
    <property type="entry name" value="Impact_YigZ-like"/>
</dbReference>
<dbReference type="InterPro" id="IPR023582">
    <property type="entry name" value="Impact"/>
</dbReference>
<dbReference type="NCBIfam" id="TIGR00257">
    <property type="entry name" value="IMPACT_YIGZ"/>
    <property type="match status" value="1"/>
</dbReference>
<comment type="similarity">
    <text evidence="1">Belongs to the IMPACT family.</text>
</comment>
<reference evidence="4" key="1">
    <citation type="journal article" date="2021" name="PeerJ">
        <title>Extensive microbial diversity within the chicken gut microbiome revealed by metagenomics and culture.</title>
        <authorList>
            <person name="Gilroy R."/>
            <person name="Ravi A."/>
            <person name="Getino M."/>
            <person name="Pursley I."/>
            <person name="Horton D.L."/>
            <person name="Alikhan N.F."/>
            <person name="Baker D."/>
            <person name="Gharbi K."/>
            <person name="Hall N."/>
            <person name="Watson M."/>
            <person name="Adriaenssens E.M."/>
            <person name="Foster-Nyarko E."/>
            <person name="Jarju S."/>
            <person name="Secka A."/>
            <person name="Antonio M."/>
            <person name="Oren A."/>
            <person name="Chaudhuri R.R."/>
            <person name="La Ragione R."/>
            <person name="Hildebrand F."/>
            <person name="Pallen M.J."/>
        </authorList>
    </citation>
    <scope>NUCLEOTIDE SEQUENCE</scope>
    <source>
        <strain evidence="4">14324</strain>
    </source>
</reference>
<dbReference type="Pfam" id="PF01205">
    <property type="entry name" value="Impact_N"/>
    <property type="match status" value="1"/>
</dbReference>
<dbReference type="GO" id="GO:0005737">
    <property type="term" value="C:cytoplasm"/>
    <property type="evidence" value="ECO:0007669"/>
    <property type="project" value="TreeGrafter"/>
</dbReference>
<comment type="caution">
    <text evidence="4">The sequence shown here is derived from an EMBL/GenBank/DDBJ whole genome shotgun (WGS) entry which is preliminary data.</text>
</comment>
<accession>A0A9D2ITV6</accession>
<dbReference type="SUPFAM" id="SSF54211">
    <property type="entry name" value="Ribosomal protein S5 domain 2-like"/>
    <property type="match status" value="1"/>
</dbReference>
<dbReference type="Gene3D" id="3.30.230.30">
    <property type="entry name" value="Impact, N-terminal domain"/>
    <property type="match status" value="1"/>
</dbReference>
<evidence type="ECO:0000313" key="4">
    <source>
        <dbReference type="EMBL" id="HIZ22635.1"/>
    </source>
</evidence>
<name>A0A9D2ITV6_9FIRM</name>
<dbReference type="Pfam" id="PF09186">
    <property type="entry name" value="DUF1949"/>
    <property type="match status" value="1"/>
</dbReference>
<dbReference type="InterPro" id="IPR020569">
    <property type="entry name" value="UPF0029_Impact_CS"/>
</dbReference>
<evidence type="ECO:0000259" key="2">
    <source>
        <dbReference type="Pfam" id="PF01205"/>
    </source>
</evidence>
<dbReference type="InterPro" id="IPR036956">
    <property type="entry name" value="Impact_N_sf"/>
</dbReference>
<dbReference type="EMBL" id="DXBU01000103">
    <property type="protein sequence ID" value="HIZ22635.1"/>
    <property type="molecule type" value="Genomic_DNA"/>
</dbReference>
<dbReference type="GO" id="GO:0006446">
    <property type="term" value="P:regulation of translational initiation"/>
    <property type="evidence" value="ECO:0007669"/>
    <property type="project" value="TreeGrafter"/>
</dbReference>
<dbReference type="Proteomes" id="UP000824041">
    <property type="component" value="Unassembled WGS sequence"/>
</dbReference>
<protein>
    <submittedName>
        <fullName evidence="4">YigZ family protein</fullName>
    </submittedName>
</protein>
<reference evidence="4" key="2">
    <citation type="submission" date="2021-04" db="EMBL/GenBank/DDBJ databases">
        <authorList>
            <person name="Gilroy R."/>
        </authorList>
    </citation>
    <scope>NUCLEOTIDE SEQUENCE</scope>
    <source>
        <strain evidence="4">14324</strain>
    </source>
</reference>
<evidence type="ECO:0000259" key="3">
    <source>
        <dbReference type="Pfam" id="PF09186"/>
    </source>
</evidence>
<dbReference type="PANTHER" id="PTHR16301">
    <property type="entry name" value="IMPACT-RELATED"/>
    <property type="match status" value="1"/>
</dbReference>
<dbReference type="InterPro" id="IPR035647">
    <property type="entry name" value="EFG_III/V"/>
</dbReference>
<dbReference type="InterPro" id="IPR020568">
    <property type="entry name" value="Ribosomal_Su5_D2-typ_SF"/>
</dbReference>
<dbReference type="AlphaFoldDB" id="A0A9D2ITV6"/>